<dbReference type="AlphaFoldDB" id="A0A830GKZ8"/>
<dbReference type="Proteomes" id="UP000605784">
    <property type="component" value="Unassembled WGS sequence"/>
</dbReference>
<dbReference type="InterPro" id="IPR040624">
    <property type="entry name" value="HalOD1"/>
</dbReference>
<organism evidence="2 3">
    <name type="scientific">Haloarcula pellucida</name>
    <dbReference type="NCBI Taxonomy" id="1427151"/>
    <lineage>
        <taxon>Archaea</taxon>
        <taxon>Methanobacteriati</taxon>
        <taxon>Methanobacteriota</taxon>
        <taxon>Stenosarchaea group</taxon>
        <taxon>Halobacteria</taxon>
        <taxon>Halobacteriales</taxon>
        <taxon>Haloarculaceae</taxon>
        <taxon>Haloarcula</taxon>
    </lineage>
</organism>
<keyword evidence="3" id="KW-1185">Reference proteome</keyword>
<reference evidence="2" key="1">
    <citation type="journal article" date="2014" name="Int. J. Syst. Evol. Microbiol.">
        <title>Complete genome sequence of Corynebacterium casei LMG S-19264T (=DSM 44701T), isolated from a smear-ripened cheese.</title>
        <authorList>
            <consortium name="US DOE Joint Genome Institute (JGI-PGF)"/>
            <person name="Walter F."/>
            <person name="Albersmeier A."/>
            <person name="Kalinowski J."/>
            <person name="Ruckert C."/>
        </authorList>
    </citation>
    <scope>NUCLEOTIDE SEQUENCE</scope>
    <source>
        <strain evidence="2">JCM 17820</strain>
    </source>
</reference>
<proteinExistence type="predicted"/>
<feature type="domain" description="Halobacterial output" evidence="1">
    <location>
        <begin position="15"/>
        <end position="86"/>
    </location>
</feature>
<accession>A0A830GKZ8</accession>
<protein>
    <recommendedName>
        <fullName evidence="1">Halobacterial output domain-containing protein</fullName>
    </recommendedName>
</protein>
<dbReference type="Pfam" id="PF18545">
    <property type="entry name" value="HalOD1"/>
    <property type="match status" value="1"/>
</dbReference>
<name>A0A830GKZ8_9EURY</name>
<evidence type="ECO:0000259" key="1">
    <source>
        <dbReference type="Pfam" id="PF18545"/>
    </source>
</evidence>
<comment type="caution">
    <text evidence="2">The sequence shown here is derived from an EMBL/GenBank/DDBJ whole genome shotgun (WGS) entry which is preliminary data.</text>
</comment>
<gene>
    <name evidence="2" type="ORF">GCM10009030_20860</name>
</gene>
<dbReference type="EMBL" id="BMOU01000003">
    <property type="protein sequence ID" value="GGN94503.1"/>
    <property type="molecule type" value="Genomic_DNA"/>
</dbReference>
<evidence type="ECO:0000313" key="3">
    <source>
        <dbReference type="Proteomes" id="UP000605784"/>
    </source>
</evidence>
<evidence type="ECO:0000313" key="2">
    <source>
        <dbReference type="EMBL" id="GGN94503.1"/>
    </source>
</evidence>
<sequence length="97" mass="10703">MYVTASPTLIYTPDDDEELSTAIVSALSDAKGRDITEDECVLYDSIDPDALDKLFRDRSDDDTVKVEFTTHGAIVVLWGNGDVTIQVEDLESDPNYA</sequence>
<reference evidence="2" key="2">
    <citation type="submission" date="2020-09" db="EMBL/GenBank/DDBJ databases">
        <authorList>
            <person name="Sun Q."/>
            <person name="Ohkuma M."/>
        </authorList>
    </citation>
    <scope>NUCLEOTIDE SEQUENCE</scope>
    <source>
        <strain evidence="2">JCM 17820</strain>
    </source>
</reference>